<sequence>MSRDEPRDTRMPVVPSLLGLALTLLIAGCASRTSESLHGRYWSGPAPDGYYLVRSGDSLGLIAQRLGIDQRRLVRWNRLEPPYTIYADTLLRIAPPDDRSPKGVRKPPAPLLADAPRTAPSEVSTPTDQPETGRTPVNRTAEQTPKTETPQATKAAKPRARSRPAARTPTREGPGSRRGPSGVDWEWPLTGPLVQTYSEGDRTRHAIRIGGRSGDQVKSAADGRVVYSGSGLKGYGNLIIVKHSEKYLSAYGFNRRLLVTEGERVNRGQVVAEVGQGADGAYLLHFEVRRHGQAVDPILYLPARP</sequence>
<organism evidence="4 5">
    <name type="scientific">Allochromatium humboldtianum</name>
    <dbReference type="NCBI Taxonomy" id="504901"/>
    <lineage>
        <taxon>Bacteria</taxon>
        <taxon>Pseudomonadati</taxon>
        <taxon>Pseudomonadota</taxon>
        <taxon>Gammaproteobacteria</taxon>
        <taxon>Chromatiales</taxon>
        <taxon>Chromatiaceae</taxon>
        <taxon>Allochromatium</taxon>
    </lineage>
</organism>
<dbReference type="Pfam" id="PF01551">
    <property type="entry name" value="Peptidase_M23"/>
    <property type="match status" value="1"/>
</dbReference>
<dbReference type="CDD" id="cd12797">
    <property type="entry name" value="M23_peptidase"/>
    <property type="match status" value="1"/>
</dbReference>
<dbReference type="SMART" id="SM00257">
    <property type="entry name" value="LysM"/>
    <property type="match status" value="1"/>
</dbReference>
<dbReference type="PANTHER" id="PTHR21666:SF263">
    <property type="entry name" value="MUREIN HYDROLASE ACTIVATOR NLPD"/>
    <property type="match status" value="1"/>
</dbReference>
<dbReference type="GO" id="GO:0004222">
    <property type="term" value="F:metalloendopeptidase activity"/>
    <property type="evidence" value="ECO:0007669"/>
    <property type="project" value="TreeGrafter"/>
</dbReference>
<dbReference type="InterPro" id="IPR016047">
    <property type="entry name" value="M23ase_b-sheet_dom"/>
</dbReference>
<evidence type="ECO:0000256" key="2">
    <source>
        <dbReference type="SAM" id="MobiDB-lite"/>
    </source>
</evidence>
<evidence type="ECO:0000313" key="4">
    <source>
        <dbReference type="EMBL" id="NVZ07888.1"/>
    </source>
</evidence>
<evidence type="ECO:0000256" key="1">
    <source>
        <dbReference type="ARBA" id="ARBA00038420"/>
    </source>
</evidence>
<dbReference type="RefSeq" id="WP_176974688.1">
    <property type="nucleotide sequence ID" value="NZ_JABZEO010000001.1"/>
</dbReference>
<feature type="region of interest" description="Disordered" evidence="2">
    <location>
        <begin position="93"/>
        <end position="187"/>
    </location>
</feature>
<dbReference type="CDD" id="cd00118">
    <property type="entry name" value="LysM"/>
    <property type="match status" value="1"/>
</dbReference>
<dbReference type="PROSITE" id="PS51257">
    <property type="entry name" value="PROKAR_LIPOPROTEIN"/>
    <property type="match status" value="1"/>
</dbReference>
<dbReference type="PROSITE" id="PS51782">
    <property type="entry name" value="LYSM"/>
    <property type="match status" value="1"/>
</dbReference>
<dbReference type="PANTHER" id="PTHR21666">
    <property type="entry name" value="PEPTIDASE-RELATED"/>
    <property type="match status" value="1"/>
</dbReference>
<evidence type="ECO:0000313" key="5">
    <source>
        <dbReference type="Proteomes" id="UP000592294"/>
    </source>
</evidence>
<dbReference type="AlphaFoldDB" id="A0A850R3F7"/>
<reference evidence="4 5" key="1">
    <citation type="submission" date="2020-06" db="EMBL/GenBank/DDBJ databases">
        <title>Whole-genome sequence of Allochromatium humboldtianum DSM 21881, type strain.</title>
        <authorList>
            <person name="Kyndt J.A."/>
            <person name="Meyer T.E."/>
        </authorList>
    </citation>
    <scope>NUCLEOTIDE SEQUENCE [LARGE SCALE GENOMIC DNA]</scope>
    <source>
        <strain evidence="4 5">DSM 21881</strain>
    </source>
</reference>
<gene>
    <name evidence="4" type="ORF">HW932_01260</name>
</gene>
<dbReference type="Gene3D" id="3.10.350.10">
    <property type="entry name" value="LysM domain"/>
    <property type="match status" value="1"/>
</dbReference>
<dbReference type="InterPro" id="IPR050570">
    <property type="entry name" value="Cell_wall_metabolism_enzyme"/>
</dbReference>
<dbReference type="Pfam" id="PF01476">
    <property type="entry name" value="LysM"/>
    <property type="match status" value="1"/>
</dbReference>
<protein>
    <submittedName>
        <fullName evidence="4">Peptidoglycan DD-metalloendopeptidase family protein</fullName>
    </submittedName>
</protein>
<dbReference type="InterPro" id="IPR018392">
    <property type="entry name" value="LysM"/>
</dbReference>
<dbReference type="EMBL" id="JABZEO010000001">
    <property type="protein sequence ID" value="NVZ07888.1"/>
    <property type="molecule type" value="Genomic_DNA"/>
</dbReference>
<dbReference type="GO" id="GO:0032153">
    <property type="term" value="C:cell division site"/>
    <property type="evidence" value="ECO:0007669"/>
    <property type="project" value="TreeGrafter"/>
</dbReference>
<dbReference type="InterPro" id="IPR011055">
    <property type="entry name" value="Dup_hybrid_motif"/>
</dbReference>
<feature type="compositionally biased region" description="Low complexity" evidence="2">
    <location>
        <begin position="165"/>
        <end position="182"/>
    </location>
</feature>
<dbReference type="SUPFAM" id="SSF51261">
    <property type="entry name" value="Duplicated hybrid motif"/>
    <property type="match status" value="1"/>
</dbReference>
<comment type="caution">
    <text evidence="4">The sequence shown here is derived from an EMBL/GenBank/DDBJ whole genome shotgun (WGS) entry which is preliminary data.</text>
</comment>
<feature type="domain" description="LysM" evidence="3">
    <location>
        <begin position="49"/>
        <end position="93"/>
    </location>
</feature>
<accession>A0A850R3F7</accession>
<dbReference type="Gene3D" id="2.70.70.10">
    <property type="entry name" value="Glucose Permease (Domain IIA)"/>
    <property type="match status" value="1"/>
</dbReference>
<dbReference type="GO" id="GO:0009279">
    <property type="term" value="C:cell outer membrane"/>
    <property type="evidence" value="ECO:0007669"/>
    <property type="project" value="TreeGrafter"/>
</dbReference>
<dbReference type="InterPro" id="IPR036779">
    <property type="entry name" value="LysM_dom_sf"/>
</dbReference>
<keyword evidence="5" id="KW-1185">Reference proteome</keyword>
<proteinExistence type="inferred from homology"/>
<dbReference type="Proteomes" id="UP000592294">
    <property type="component" value="Unassembled WGS sequence"/>
</dbReference>
<feature type="compositionally biased region" description="Polar residues" evidence="2">
    <location>
        <begin position="121"/>
        <end position="151"/>
    </location>
</feature>
<name>A0A850R3F7_9GAMM</name>
<evidence type="ECO:0000259" key="3">
    <source>
        <dbReference type="PROSITE" id="PS51782"/>
    </source>
</evidence>
<comment type="similarity">
    <text evidence="1">Belongs to the E.coli NlpD/Haemophilus LppB family.</text>
</comment>